<gene>
    <name evidence="3" type="ORF">SPARVUS_LOCUS3164299</name>
</gene>
<dbReference type="Pfam" id="PF01835">
    <property type="entry name" value="MG2"/>
    <property type="match status" value="1"/>
</dbReference>
<dbReference type="SMART" id="SM01359">
    <property type="entry name" value="A2M_N_2"/>
    <property type="match status" value="1"/>
</dbReference>
<feature type="signal peptide" evidence="1">
    <location>
        <begin position="1"/>
        <end position="24"/>
    </location>
</feature>
<proteinExistence type="predicted"/>
<reference evidence="3" key="1">
    <citation type="submission" date="2023-05" db="EMBL/GenBank/DDBJ databases">
        <authorList>
            <person name="Stuckert A."/>
        </authorList>
    </citation>
    <scope>NUCLEOTIDE SEQUENCE</scope>
</reference>
<evidence type="ECO:0000259" key="2">
    <source>
        <dbReference type="SMART" id="SM01359"/>
    </source>
</evidence>
<dbReference type="Pfam" id="PF17791">
    <property type="entry name" value="MG3"/>
    <property type="match status" value="1"/>
</dbReference>
<feature type="domain" description="Alpha-2-macroglobulin bait region" evidence="2">
    <location>
        <begin position="456"/>
        <end position="603"/>
    </location>
</feature>
<dbReference type="PANTHER" id="PTHR11412:SF187">
    <property type="entry name" value="LOW QUALITY PROTEIN: OVOSTATIN"/>
    <property type="match status" value="1"/>
</dbReference>
<dbReference type="Gene3D" id="2.60.40.1940">
    <property type="match status" value="1"/>
</dbReference>
<dbReference type="InterPro" id="IPR002890">
    <property type="entry name" value="MG2"/>
</dbReference>
<comment type="caution">
    <text evidence="3">The sequence shown here is derived from an EMBL/GenBank/DDBJ whole genome shotgun (WGS) entry which is preliminary data.</text>
</comment>
<dbReference type="Pfam" id="PF17789">
    <property type="entry name" value="MG4"/>
    <property type="match status" value="1"/>
</dbReference>
<name>A0ABN9BLR6_9NEOB</name>
<evidence type="ECO:0000313" key="4">
    <source>
        <dbReference type="Proteomes" id="UP001162483"/>
    </source>
</evidence>
<dbReference type="Pfam" id="PF07703">
    <property type="entry name" value="A2M_BRD"/>
    <property type="match status" value="1"/>
</dbReference>
<dbReference type="Gene3D" id="2.60.40.10">
    <property type="entry name" value="Immunoglobulins"/>
    <property type="match status" value="1"/>
</dbReference>
<organism evidence="3 4">
    <name type="scientific">Staurois parvus</name>
    <dbReference type="NCBI Taxonomy" id="386267"/>
    <lineage>
        <taxon>Eukaryota</taxon>
        <taxon>Metazoa</taxon>
        <taxon>Chordata</taxon>
        <taxon>Craniata</taxon>
        <taxon>Vertebrata</taxon>
        <taxon>Euteleostomi</taxon>
        <taxon>Amphibia</taxon>
        <taxon>Batrachia</taxon>
        <taxon>Anura</taxon>
        <taxon>Neobatrachia</taxon>
        <taxon>Ranoidea</taxon>
        <taxon>Ranidae</taxon>
        <taxon>Staurois</taxon>
    </lineage>
</organism>
<keyword evidence="1" id="KW-0732">Signal</keyword>
<dbReference type="EMBL" id="CATNWA010004727">
    <property type="protein sequence ID" value="CAI9548560.1"/>
    <property type="molecule type" value="Genomic_DNA"/>
</dbReference>
<sequence>MYWREKCLLCAWVLLLGFLAGGRAKLQYVLSTPASLNGGQTGRVCVNFVGNEEKLDLSLKLQYDGQNTTIIEENVSSPTYFQCVDYKIPDVPDAVPVTLLLSAAGQETKILERRTVVVKPSKTNCIFQMDKPIYQPGNSVFCRIVCLDSRLMPVNEKFPMIYLQDPSRTRIKQWSQQETQRGVLSLEFKLIKDAPPGSYSFIAERKSSYSLSQYITVEEYVKPRFDVKVEAPDTVSILQKSLDLKVSASYTYGEPVPGTVAVLYCKQPGFYGRRQNCFKETGPLCSNLTGQLGSDGTYKGSIDLSGQFVGLTGMSMQMDIVVTEAETGIQTKNSHYVWITTQPARLNFDYDSMNQYYKRGINYHLVAKLSDEQNNPIVNGDVDIEVDQNPIQTVKTDSEGKIQYGIDTTDMVAENFTVRLSYKNSDQCYYADWRDTDYPSTEYTAYRFYSQSGSFLQVARPKEELSCGKSHNIEVQYILSQDGVGKGATSVTLYYQVLAKSNIVHNGQQDVDFANSKNGSVTIALPISPDMAPSANLVVYCILKGELVVETTNLKIENCFKNKVDMAFAAEKGMPGSTVEVILSADPESICGLRVIDSSLLLLNSYERFSPENVHGLFSYGYYGGYNIAGFNVEDPEPQCLDPNKLVFYNGNYYLPVSSGSEGDS</sequence>
<evidence type="ECO:0000256" key="1">
    <source>
        <dbReference type="SAM" id="SignalP"/>
    </source>
</evidence>
<dbReference type="InterPro" id="IPR041555">
    <property type="entry name" value="MG3"/>
</dbReference>
<dbReference type="PANTHER" id="PTHR11412">
    <property type="entry name" value="MACROGLOBULIN / COMPLEMENT"/>
    <property type="match status" value="1"/>
</dbReference>
<dbReference type="InterPro" id="IPR050473">
    <property type="entry name" value="A2M/Complement_sys"/>
</dbReference>
<accession>A0ABN9BLR6</accession>
<evidence type="ECO:0000313" key="3">
    <source>
        <dbReference type="EMBL" id="CAI9548560.1"/>
    </source>
</evidence>
<dbReference type="Proteomes" id="UP001162483">
    <property type="component" value="Unassembled WGS sequence"/>
</dbReference>
<dbReference type="Gene3D" id="2.60.40.1930">
    <property type="match status" value="2"/>
</dbReference>
<keyword evidence="4" id="KW-1185">Reference proteome</keyword>
<dbReference type="InterPro" id="IPR011625">
    <property type="entry name" value="A2M_N_BRD"/>
</dbReference>
<protein>
    <recommendedName>
        <fullName evidence="2">Alpha-2-macroglobulin bait region domain-containing protein</fullName>
    </recommendedName>
</protein>
<dbReference type="InterPro" id="IPR013783">
    <property type="entry name" value="Ig-like_fold"/>
</dbReference>
<feature type="chain" id="PRO_5047514329" description="Alpha-2-macroglobulin bait region domain-containing protein" evidence="1">
    <location>
        <begin position="25"/>
        <end position="665"/>
    </location>
</feature>
<dbReference type="InterPro" id="IPR040839">
    <property type="entry name" value="MG4"/>
</dbReference>